<dbReference type="Proteomes" id="UP000727456">
    <property type="component" value="Unassembled WGS sequence"/>
</dbReference>
<keyword evidence="4" id="KW-0378">Hydrolase</keyword>
<evidence type="ECO:0000256" key="1">
    <source>
        <dbReference type="ARBA" id="ARBA00022676"/>
    </source>
</evidence>
<sequence length="370" mass="40661">MDDYLIFAPDDVDLARSPLAATIGAETYVLGAFNPGLARLPNGNILLMVRVAEALKEPVEKEHVHAIRWTSAGYVRDPHPLSGVNMSDPRQFDVAGGAYRMLALTSLSWLLPVELDAEGRKVVAVHYDKAIAPTMSYQDYGIEDARISLIDGTYYMTTCSVSAERHGTSLYTSSNGLDWELKGLVLDHQNKDMILFEGKVGGLFTALTRPLGELYLAYPEQSEFLAGPSINLAQSPDALHWKPVDAPFLRPRKASELARKLGGGSQPILTDEGWLMLYHGVETKAKVGVYRTFWGLLDKDEPWRVKRLEDGKGLLEANPALTAPIAHQLYLPTEVVFTTGLVDGGDHYIVASGEADLACRITHIPKSRFA</sequence>
<accession>A0ABX0TSG9</accession>
<protein>
    <submittedName>
        <fullName evidence="4">GH43/DUF377 family glycosyl hydrolase</fullName>
    </submittedName>
</protein>
<gene>
    <name evidence="4" type="ORF">FHS31_001638</name>
</gene>
<dbReference type="InterPro" id="IPR007184">
    <property type="entry name" value="Mannoside_phosphorylase"/>
</dbReference>
<comment type="caution">
    <text evidence="4">The sequence shown here is derived from an EMBL/GenBank/DDBJ whole genome shotgun (WGS) entry which is preliminary data.</text>
</comment>
<dbReference type="EMBL" id="JAAOZC010000003">
    <property type="protein sequence ID" value="NIJ08028.1"/>
    <property type="molecule type" value="Genomic_DNA"/>
</dbReference>
<evidence type="ECO:0000313" key="5">
    <source>
        <dbReference type="Proteomes" id="UP000727456"/>
    </source>
</evidence>
<organism evidence="4 5">
    <name type="scientific">Sphingomonas vulcanisoli</name>
    <dbReference type="NCBI Taxonomy" id="1658060"/>
    <lineage>
        <taxon>Bacteria</taxon>
        <taxon>Pseudomonadati</taxon>
        <taxon>Pseudomonadota</taxon>
        <taxon>Alphaproteobacteria</taxon>
        <taxon>Sphingomonadales</taxon>
        <taxon>Sphingomonadaceae</taxon>
        <taxon>Sphingomonas</taxon>
    </lineage>
</organism>
<proteinExistence type="inferred from homology"/>
<keyword evidence="2" id="KW-0808">Transferase</keyword>
<evidence type="ECO:0000256" key="3">
    <source>
        <dbReference type="ARBA" id="ARBA00024356"/>
    </source>
</evidence>
<name>A0ABX0TSG9_9SPHN</name>
<evidence type="ECO:0000256" key="2">
    <source>
        <dbReference type="ARBA" id="ARBA00022679"/>
    </source>
</evidence>
<dbReference type="GO" id="GO:0016787">
    <property type="term" value="F:hydrolase activity"/>
    <property type="evidence" value="ECO:0007669"/>
    <property type="project" value="UniProtKB-KW"/>
</dbReference>
<dbReference type="PANTHER" id="PTHR34106">
    <property type="entry name" value="GLYCOSIDASE"/>
    <property type="match status" value="1"/>
</dbReference>
<dbReference type="PANTHER" id="PTHR34106:SF5">
    <property type="entry name" value="GLYCOSIDASE"/>
    <property type="match status" value="1"/>
</dbReference>
<dbReference type="SUPFAM" id="SSF75005">
    <property type="entry name" value="Arabinanase/levansucrase/invertase"/>
    <property type="match status" value="1"/>
</dbReference>
<keyword evidence="5" id="KW-1185">Reference proteome</keyword>
<dbReference type="RefSeq" id="WP_167072855.1">
    <property type="nucleotide sequence ID" value="NZ_JAAOZC010000003.1"/>
</dbReference>
<evidence type="ECO:0000313" key="4">
    <source>
        <dbReference type="EMBL" id="NIJ08028.1"/>
    </source>
</evidence>
<reference evidence="4 5" key="1">
    <citation type="submission" date="2020-03" db="EMBL/GenBank/DDBJ databases">
        <title>Genomic Encyclopedia of Type Strains, Phase III (KMG-III): the genomes of soil and plant-associated and newly described type strains.</title>
        <authorList>
            <person name="Whitman W."/>
        </authorList>
    </citation>
    <scope>NUCLEOTIDE SEQUENCE [LARGE SCALE GENOMIC DNA]</scope>
    <source>
        <strain evidence="4 5">CECT 8804</strain>
    </source>
</reference>
<dbReference type="Gene3D" id="2.115.10.20">
    <property type="entry name" value="Glycosyl hydrolase domain, family 43"/>
    <property type="match status" value="1"/>
</dbReference>
<keyword evidence="1" id="KW-0328">Glycosyltransferase</keyword>
<dbReference type="InterPro" id="IPR023296">
    <property type="entry name" value="Glyco_hydro_beta-prop_sf"/>
</dbReference>
<dbReference type="Pfam" id="PF04041">
    <property type="entry name" value="Glyco_hydro_130"/>
    <property type="match status" value="1"/>
</dbReference>
<comment type="similarity">
    <text evidence="3">Belongs to the glycosyl hydrolase 130 family.</text>
</comment>